<dbReference type="Proteomes" id="UP000095287">
    <property type="component" value="Unplaced"/>
</dbReference>
<evidence type="ECO:0000313" key="1">
    <source>
        <dbReference type="Proteomes" id="UP000095287"/>
    </source>
</evidence>
<protein>
    <submittedName>
        <fullName evidence="2">Clip domain-containing protein</fullName>
    </submittedName>
</protein>
<dbReference type="WBParaSite" id="L893_g8549.t1">
    <property type="protein sequence ID" value="L893_g8549.t1"/>
    <property type="gene ID" value="L893_g8549"/>
</dbReference>
<organism evidence="1 2">
    <name type="scientific">Steinernema glaseri</name>
    <dbReference type="NCBI Taxonomy" id="37863"/>
    <lineage>
        <taxon>Eukaryota</taxon>
        <taxon>Metazoa</taxon>
        <taxon>Ecdysozoa</taxon>
        <taxon>Nematoda</taxon>
        <taxon>Chromadorea</taxon>
        <taxon>Rhabditida</taxon>
        <taxon>Tylenchina</taxon>
        <taxon>Panagrolaimomorpha</taxon>
        <taxon>Strongyloidoidea</taxon>
        <taxon>Steinernematidae</taxon>
        <taxon>Steinernema</taxon>
    </lineage>
</organism>
<proteinExistence type="predicted"/>
<reference evidence="2" key="1">
    <citation type="submission" date="2016-11" db="UniProtKB">
        <authorList>
            <consortium name="WormBaseParasite"/>
        </authorList>
    </citation>
    <scope>IDENTIFICATION</scope>
</reference>
<keyword evidence="1" id="KW-1185">Reference proteome</keyword>
<accession>A0A1I8AQY8</accession>
<evidence type="ECO:0000313" key="2">
    <source>
        <dbReference type="WBParaSite" id="L893_g8549.t1"/>
    </source>
</evidence>
<name>A0A1I8AQY8_9BILA</name>
<dbReference type="AlphaFoldDB" id="A0A1I8AQY8"/>
<sequence length="151" mass="16768">WVETGATAGIKPKFDQGQPTNWSQIKLCRPVISSESVKPKVCCHPGSAYDTPRMVCHAVEVRGCPSSIEACHPMYSPLFNPKQMDIPMRHLINVKLVPVTKTNRAICKEYMCRISNPKAPTPPHDAEDCDMCLVDFLFVVLYACTGVLYGV</sequence>